<dbReference type="SUPFAM" id="SSF161098">
    <property type="entry name" value="MetI-like"/>
    <property type="match status" value="1"/>
</dbReference>
<keyword evidence="2 5" id="KW-0812">Transmembrane</keyword>
<dbReference type="GO" id="GO:0055085">
    <property type="term" value="P:transmembrane transport"/>
    <property type="evidence" value="ECO:0007669"/>
    <property type="project" value="InterPro"/>
</dbReference>
<reference evidence="7 8" key="1">
    <citation type="submission" date="2017-03" db="EMBL/GenBank/DDBJ databases">
        <authorList>
            <person name="Afonso C.L."/>
            <person name="Miller P.J."/>
            <person name="Scott M.A."/>
            <person name="Spackman E."/>
            <person name="Goraichik I."/>
            <person name="Dimitrov K.M."/>
            <person name="Suarez D.L."/>
            <person name="Swayne D.E."/>
        </authorList>
    </citation>
    <scope>NUCLEOTIDE SEQUENCE [LARGE SCALE GENOMIC DNA]</scope>
    <source>
        <strain evidence="7 8">CECT 7023</strain>
    </source>
</reference>
<dbReference type="Proteomes" id="UP000193900">
    <property type="component" value="Unassembled WGS sequence"/>
</dbReference>
<gene>
    <name evidence="7" type="primary">yejE</name>
    <name evidence="7" type="ORF">ROA7023_00647</name>
</gene>
<dbReference type="PROSITE" id="PS50928">
    <property type="entry name" value="ABC_TM1"/>
    <property type="match status" value="1"/>
</dbReference>
<dbReference type="Gene3D" id="1.10.3720.10">
    <property type="entry name" value="MetI-like"/>
    <property type="match status" value="1"/>
</dbReference>
<dbReference type="RefSeq" id="WP_085877559.1">
    <property type="nucleotide sequence ID" value="NZ_FWFZ01000002.1"/>
</dbReference>
<comment type="similarity">
    <text evidence="5">Belongs to the binding-protein-dependent transport system permease family.</text>
</comment>
<sequence length="414" mass="45998">MTDHSAHATPPKRPFLSPLNQRRWRNFCRNRRAYWSLWIFAILFGLSLCAEFIANDKPILVNYRGDIRMPVFAFYSEQDYGGDFRTEAAYKDIEVQCLVATGGLADSCFDAPEETLAAVEAGTITDSGFEQGWMLWPLIPYSYDTIVDVPGVAPSPPSSENWLGTDDTKRDVVARVIYGFRLSVLFALIVTVAASLIGIVAGAVQGFFGGWTDLIFQRFIEIWTGIPSLYVIIIVFAILGRSFWLLVFLTVLFGWPALVGVVRAEFLRARNFEYVRAARALGVSNTKIMFRHMLPNAMVATVTMLPFLITGGIATLASLDFLGFGLPSSAPSLGELTLQAKQNLQAPWLGFTAFFTFAIMLSLLVFVFEGVRDAFDPRKTFAQSSSQRNGAAKKRYHEIKGFVDVGQDEKRGGP</sequence>
<dbReference type="PANTHER" id="PTHR30325">
    <property type="entry name" value="MEMBRANE COMPONENT OF ABC TRANSPORTER"/>
    <property type="match status" value="1"/>
</dbReference>
<comment type="subcellular location">
    <subcellularLocation>
        <location evidence="1 5">Cell membrane</location>
        <topology evidence="1 5">Multi-pass membrane protein</topology>
    </subcellularLocation>
</comment>
<feature type="transmembrane region" description="Helical" evidence="5">
    <location>
        <begin position="184"/>
        <end position="208"/>
    </location>
</feature>
<dbReference type="PANTHER" id="PTHR30325:SF0">
    <property type="entry name" value="INNER MEMBRANE ABC TRANSPORTER PERMEASE PROTEIN YEJE"/>
    <property type="match status" value="1"/>
</dbReference>
<dbReference type="AlphaFoldDB" id="A0A1Y5RPY8"/>
<evidence type="ECO:0000256" key="5">
    <source>
        <dbReference type="RuleBase" id="RU363032"/>
    </source>
</evidence>
<feature type="transmembrane region" description="Helical" evidence="5">
    <location>
        <begin position="220"/>
        <end position="239"/>
    </location>
</feature>
<dbReference type="EMBL" id="FWFZ01000002">
    <property type="protein sequence ID" value="SLN22627.1"/>
    <property type="molecule type" value="Genomic_DNA"/>
</dbReference>
<evidence type="ECO:0000256" key="2">
    <source>
        <dbReference type="ARBA" id="ARBA00022692"/>
    </source>
</evidence>
<feature type="transmembrane region" description="Helical" evidence="5">
    <location>
        <begin position="33"/>
        <end position="54"/>
    </location>
</feature>
<keyword evidence="4 5" id="KW-0472">Membrane</keyword>
<evidence type="ECO:0000256" key="3">
    <source>
        <dbReference type="ARBA" id="ARBA00022989"/>
    </source>
</evidence>
<proteinExistence type="inferred from homology"/>
<keyword evidence="8" id="KW-1185">Reference proteome</keyword>
<evidence type="ECO:0000313" key="7">
    <source>
        <dbReference type="EMBL" id="SLN22627.1"/>
    </source>
</evidence>
<dbReference type="InterPro" id="IPR025966">
    <property type="entry name" value="OppC_N"/>
</dbReference>
<evidence type="ECO:0000259" key="6">
    <source>
        <dbReference type="PROSITE" id="PS50928"/>
    </source>
</evidence>
<name>A0A1Y5RPY8_9RHOB</name>
<dbReference type="InterPro" id="IPR035906">
    <property type="entry name" value="MetI-like_sf"/>
</dbReference>
<dbReference type="GO" id="GO:0005886">
    <property type="term" value="C:plasma membrane"/>
    <property type="evidence" value="ECO:0007669"/>
    <property type="project" value="UniProtKB-SubCell"/>
</dbReference>
<dbReference type="OrthoDB" id="9766870at2"/>
<evidence type="ECO:0000256" key="4">
    <source>
        <dbReference type="ARBA" id="ARBA00023136"/>
    </source>
</evidence>
<evidence type="ECO:0000256" key="1">
    <source>
        <dbReference type="ARBA" id="ARBA00004651"/>
    </source>
</evidence>
<dbReference type="CDD" id="cd06261">
    <property type="entry name" value="TM_PBP2"/>
    <property type="match status" value="1"/>
</dbReference>
<protein>
    <submittedName>
        <fullName evidence="7">Inner membrane ABC transporter permease protein YejE</fullName>
    </submittedName>
</protein>
<evidence type="ECO:0000313" key="8">
    <source>
        <dbReference type="Proteomes" id="UP000193900"/>
    </source>
</evidence>
<feature type="transmembrane region" description="Helical" evidence="5">
    <location>
        <begin position="245"/>
        <end position="266"/>
    </location>
</feature>
<dbReference type="GO" id="GO:0042884">
    <property type="term" value="P:microcin transport"/>
    <property type="evidence" value="ECO:0007669"/>
    <property type="project" value="TreeGrafter"/>
</dbReference>
<organism evidence="7 8">
    <name type="scientific">Roseisalinus antarcticus</name>
    <dbReference type="NCBI Taxonomy" id="254357"/>
    <lineage>
        <taxon>Bacteria</taxon>
        <taxon>Pseudomonadati</taxon>
        <taxon>Pseudomonadota</taxon>
        <taxon>Alphaproteobacteria</taxon>
        <taxon>Rhodobacterales</taxon>
        <taxon>Roseobacteraceae</taxon>
        <taxon>Roseisalinus</taxon>
    </lineage>
</organism>
<feature type="transmembrane region" description="Helical" evidence="5">
    <location>
        <begin position="297"/>
        <end position="326"/>
    </location>
</feature>
<dbReference type="Pfam" id="PF00528">
    <property type="entry name" value="BPD_transp_1"/>
    <property type="match status" value="1"/>
</dbReference>
<dbReference type="Pfam" id="PF12911">
    <property type="entry name" value="OppC_N"/>
    <property type="match status" value="1"/>
</dbReference>
<accession>A0A1Y5RPY8</accession>
<dbReference type="InterPro" id="IPR000515">
    <property type="entry name" value="MetI-like"/>
</dbReference>
<keyword evidence="5" id="KW-0813">Transport</keyword>
<keyword evidence="3 5" id="KW-1133">Transmembrane helix</keyword>
<feature type="domain" description="ABC transmembrane type-1" evidence="6">
    <location>
        <begin position="180"/>
        <end position="372"/>
    </location>
</feature>
<feature type="transmembrane region" description="Helical" evidence="5">
    <location>
        <begin position="346"/>
        <end position="368"/>
    </location>
</feature>